<proteinExistence type="predicted"/>
<evidence type="ECO:0000313" key="4">
    <source>
        <dbReference type="EMBL" id="MST80166.1"/>
    </source>
</evidence>
<gene>
    <name evidence="4" type="ORF">FYJ61_06835</name>
</gene>
<evidence type="ECO:0000256" key="1">
    <source>
        <dbReference type="ARBA" id="ARBA00022679"/>
    </source>
</evidence>
<dbReference type="PANTHER" id="PTHR43800">
    <property type="entry name" value="PEPTIDYL-LYSINE N-ACETYLTRANSFERASE YJAB"/>
    <property type="match status" value="1"/>
</dbReference>
<dbReference type="CDD" id="cd04301">
    <property type="entry name" value="NAT_SF"/>
    <property type="match status" value="1"/>
</dbReference>
<dbReference type="InterPro" id="IPR000182">
    <property type="entry name" value="GNAT_dom"/>
</dbReference>
<dbReference type="Proteomes" id="UP000452141">
    <property type="component" value="Unassembled WGS sequence"/>
</dbReference>
<evidence type="ECO:0000259" key="3">
    <source>
        <dbReference type="PROSITE" id="PS51186"/>
    </source>
</evidence>
<keyword evidence="1 4" id="KW-0808">Transferase</keyword>
<accession>A0A844FP39</accession>
<keyword evidence="2" id="KW-0012">Acyltransferase</keyword>
<dbReference type="Pfam" id="PF13673">
    <property type="entry name" value="Acetyltransf_10"/>
    <property type="match status" value="1"/>
</dbReference>
<dbReference type="SUPFAM" id="SSF55729">
    <property type="entry name" value="Acyl-CoA N-acyltransferases (Nat)"/>
    <property type="match status" value="1"/>
</dbReference>
<dbReference type="InterPro" id="IPR016181">
    <property type="entry name" value="Acyl_CoA_acyltransferase"/>
</dbReference>
<dbReference type="Gene3D" id="3.40.630.30">
    <property type="match status" value="1"/>
</dbReference>
<dbReference type="RefSeq" id="WP_154487064.1">
    <property type="nucleotide sequence ID" value="NZ_VUMW01000018.1"/>
</dbReference>
<dbReference type="AlphaFoldDB" id="A0A844FP39"/>
<evidence type="ECO:0000313" key="5">
    <source>
        <dbReference type="Proteomes" id="UP000452141"/>
    </source>
</evidence>
<dbReference type="EMBL" id="VUMW01000018">
    <property type="protein sequence ID" value="MST80166.1"/>
    <property type="molecule type" value="Genomic_DNA"/>
</dbReference>
<comment type="caution">
    <text evidence="4">The sequence shown here is derived from an EMBL/GenBank/DDBJ whole genome shotgun (WGS) entry which is preliminary data.</text>
</comment>
<sequence>MIRKFQAADLDAVARIWLQTNLEAHDFVPDHFWQDQLADVKKAFLVADLYVAEEDGKIAGFIGLEGDQVSGLFVAAPYQSRGIGKALLDEAKQSCQQLRLRVYEQNPRALEFYEREDFKFQGEETDPYTGQPEYALFWQRD</sequence>
<name>A0A844FP39_9LACO</name>
<protein>
    <submittedName>
        <fullName evidence="4">GNAT family N-acetyltransferase</fullName>
    </submittedName>
</protein>
<feature type="domain" description="N-acetyltransferase" evidence="3">
    <location>
        <begin position="1"/>
        <end position="141"/>
    </location>
</feature>
<dbReference type="PROSITE" id="PS51186">
    <property type="entry name" value="GNAT"/>
    <property type="match status" value="1"/>
</dbReference>
<evidence type="ECO:0000256" key="2">
    <source>
        <dbReference type="ARBA" id="ARBA00023315"/>
    </source>
</evidence>
<dbReference type="GO" id="GO:0016747">
    <property type="term" value="F:acyltransferase activity, transferring groups other than amino-acyl groups"/>
    <property type="evidence" value="ECO:0007669"/>
    <property type="project" value="InterPro"/>
</dbReference>
<dbReference type="PANTHER" id="PTHR43800:SF1">
    <property type="entry name" value="PEPTIDYL-LYSINE N-ACETYLTRANSFERASE YJAB"/>
    <property type="match status" value="1"/>
</dbReference>
<organism evidence="4 5">
    <name type="scientific">Lactobacillus equicursoris</name>
    <dbReference type="NCBI Taxonomy" id="420645"/>
    <lineage>
        <taxon>Bacteria</taxon>
        <taxon>Bacillati</taxon>
        <taxon>Bacillota</taxon>
        <taxon>Bacilli</taxon>
        <taxon>Lactobacillales</taxon>
        <taxon>Lactobacillaceae</taxon>
        <taxon>Lactobacillus</taxon>
    </lineage>
</organism>
<reference evidence="4 5" key="1">
    <citation type="submission" date="2019-08" db="EMBL/GenBank/DDBJ databases">
        <title>In-depth cultivation of the pig gut microbiome towards novel bacterial diversity and tailored functional studies.</title>
        <authorList>
            <person name="Wylensek D."/>
            <person name="Hitch T.C.A."/>
            <person name="Clavel T."/>
        </authorList>
    </citation>
    <scope>NUCLEOTIDE SEQUENCE [LARGE SCALE GENOMIC DNA]</scope>
    <source>
        <strain evidence="4 5">WCA-470BD-2E</strain>
    </source>
</reference>